<accession>A0A517QBB6</accession>
<dbReference type="RefSeq" id="WP_145451214.1">
    <property type="nucleotide sequence ID" value="NZ_CP037421.1"/>
</dbReference>
<feature type="compositionally biased region" description="Pro residues" evidence="1">
    <location>
        <begin position="156"/>
        <end position="166"/>
    </location>
</feature>
<proteinExistence type="predicted"/>
<dbReference type="AlphaFoldDB" id="A0A517QBB6"/>
<evidence type="ECO:0000313" key="3">
    <source>
        <dbReference type="Proteomes" id="UP000315647"/>
    </source>
</evidence>
<name>A0A517QBB6_9PLAN</name>
<dbReference type="Proteomes" id="UP000315647">
    <property type="component" value="Chromosome"/>
</dbReference>
<evidence type="ECO:0000256" key="1">
    <source>
        <dbReference type="SAM" id="MobiDB-lite"/>
    </source>
</evidence>
<feature type="region of interest" description="Disordered" evidence="1">
    <location>
        <begin position="119"/>
        <end position="172"/>
    </location>
</feature>
<gene>
    <name evidence="2" type="ORF">Enr10x_42460</name>
</gene>
<keyword evidence="3" id="KW-1185">Reference proteome</keyword>
<sequence>MYRQSKFRWHRIVLLLLAAAVLSQQGCVHRKRYSLSSFWIDYNTLRAPAIFFQKREHFPYKATQVSLFHWQYGVTPGRNVKYVRPDLVRENMPGPGSYDGITHAGMVVVQEPAIEAAPSVSANGPMSVPPAPQPAPKKKPPAPPQLKLQSKHPHKPSPSIPPPPAPAATEKP</sequence>
<organism evidence="2 3">
    <name type="scientific">Gimesia panareensis</name>
    <dbReference type="NCBI Taxonomy" id="2527978"/>
    <lineage>
        <taxon>Bacteria</taxon>
        <taxon>Pseudomonadati</taxon>
        <taxon>Planctomycetota</taxon>
        <taxon>Planctomycetia</taxon>
        <taxon>Planctomycetales</taxon>
        <taxon>Planctomycetaceae</taxon>
        <taxon>Gimesia</taxon>
    </lineage>
</organism>
<evidence type="ECO:0000313" key="2">
    <source>
        <dbReference type="EMBL" id="QDT28899.1"/>
    </source>
</evidence>
<reference evidence="2 3" key="1">
    <citation type="submission" date="2019-03" db="EMBL/GenBank/DDBJ databases">
        <title>Deep-cultivation of Planctomycetes and their phenomic and genomic characterization uncovers novel biology.</title>
        <authorList>
            <person name="Wiegand S."/>
            <person name="Jogler M."/>
            <person name="Boedeker C."/>
            <person name="Pinto D."/>
            <person name="Vollmers J."/>
            <person name="Rivas-Marin E."/>
            <person name="Kohn T."/>
            <person name="Peeters S.H."/>
            <person name="Heuer A."/>
            <person name="Rast P."/>
            <person name="Oberbeckmann S."/>
            <person name="Bunk B."/>
            <person name="Jeske O."/>
            <person name="Meyerdierks A."/>
            <person name="Storesund J.E."/>
            <person name="Kallscheuer N."/>
            <person name="Luecker S."/>
            <person name="Lage O.M."/>
            <person name="Pohl T."/>
            <person name="Merkel B.J."/>
            <person name="Hornburger P."/>
            <person name="Mueller R.-W."/>
            <person name="Bruemmer F."/>
            <person name="Labrenz M."/>
            <person name="Spormann A.M."/>
            <person name="Op den Camp H."/>
            <person name="Overmann J."/>
            <person name="Amann R."/>
            <person name="Jetten M.S.M."/>
            <person name="Mascher T."/>
            <person name="Medema M.H."/>
            <person name="Devos D.P."/>
            <person name="Kaster A.-K."/>
            <person name="Ovreas L."/>
            <person name="Rohde M."/>
            <person name="Galperin M.Y."/>
            <person name="Jogler C."/>
        </authorList>
    </citation>
    <scope>NUCLEOTIDE SEQUENCE [LARGE SCALE GENOMIC DNA]</scope>
    <source>
        <strain evidence="2 3">Enr10</strain>
    </source>
</reference>
<protein>
    <submittedName>
        <fullName evidence="2">Uncharacterized protein</fullName>
    </submittedName>
</protein>
<dbReference type="EMBL" id="CP037421">
    <property type="protein sequence ID" value="QDT28899.1"/>
    <property type="molecule type" value="Genomic_DNA"/>
</dbReference>